<dbReference type="Gene3D" id="2.130.10.10">
    <property type="entry name" value="YVTN repeat-like/Quinoprotein amine dehydrogenase"/>
    <property type="match status" value="2"/>
</dbReference>
<dbReference type="Proteomes" id="UP000028837">
    <property type="component" value="Unassembled WGS sequence"/>
</dbReference>
<dbReference type="SMART" id="SM00320">
    <property type="entry name" value="WD40"/>
    <property type="match status" value="6"/>
</dbReference>
<evidence type="ECO:0000256" key="1">
    <source>
        <dbReference type="ARBA" id="ARBA00022553"/>
    </source>
</evidence>
<reference evidence="6 7" key="1">
    <citation type="submission" date="2014-02" db="EMBL/GenBank/DDBJ databases">
        <authorList>
            <person name="Sibley D."/>
            <person name="Venepally P."/>
            <person name="Karamycheva S."/>
            <person name="Hadjithomas M."/>
            <person name="Khan A."/>
            <person name="Brunk B."/>
            <person name="Roos D."/>
            <person name="Caler E."/>
            <person name="Lorenzi H."/>
        </authorList>
    </citation>
    <scope>NUCLEOTIDE SEQUENCE [LARGE SCALE GENOMIC DNA]</scope>
    <source>
        <strain evidence="6 7">GAB2-2007-GAL-DOM2</strain>
    </source>
</reference>
<dbReference type="Pfam" id="PF00400">
    <property type="entry name" value="WD40"/>
    <property type="match status" value="2"/>
</dbReference>
<feature type="compositionally biased region" description="Acidic residues" evidence="5">
    <location>
        <begin position="100"/>
        <end position="112"/>
    </location>
</feature>
<evidence type="ECO:0000313" key="7">
    <source>
        <dbReference type="Proteomes" id="UP000028837"/>
    </source>
</evidence>
<protein>
    <submittedName>
        <fullName evidence="6">WD domain, G-beta repeat-containing protein</fullName>
        <ecNumber evidence="6">2.3.1.48</ecNumber>
    </submittedName>
</protein>
<keyword evidence="6" id="KW-0012">Acyltransferase</keyword>
<evidence type="ECO:0000313" key="6">
    <source>
        <dbReference type="EMBL" id="KFG42575.1"/>
    </source>
</evidence>
<keyword evidence="6" id="KW-0808">Transferase</keyword>
<feature type="region of interest" description="Disordered" evidence="5">
    <location>
        <begin position="243"/>
        <end position="283"/>
    </location>
</feature>
<sequence>MATESRSTISAVCWVPRGKAALNPTSYVLASQELSELRSMKDTLLKSRKEGNSRASSDKERGRAPPPDREEAEAEWEDDDGESSADDEAECQGGEREAEQDVDMDDDEEEEGSQFFGVLKEDGAATLNDPYLQMGEEDSDEEEANIILPTDLILVAATAEHDFSSLEVYVYDEDRGSFYVHHDILTGGFPLCLEWLSTSPATGGQANLVASGSFDPEISIWNLDVLDRVDAVCTLGKKKETALKRGRGDKKKRRQKQTQSGEAQGSAASTHSTESNDSHEGPVMCLHVSPIKSQILASGSADETVRLWDLTNGACLHTYRHHQNKVQALRWHPVEEAVLLSASYDRRAALVDVRKPDSVMYAPLKADAEACCWDRHRPMNFWASAEDGSICCIDVRKLSNSSASSKDSKAANAALVWSLRAHKGAASGLADSSIKDLMVTSGIDGVAKLWHVTGAASGVAEAEVSATCGSAANKSGAPSLVFERDLKGGPLYCCQSNEDLPNVLGFGGNCVVLWDITDTDVVKSAFHLKG</sequence>
<dbReference type="EMBL" id="AHZU02000586">
    <property type="protein sequence ID" value="KFG42575.1"/>
    <property type="molecule type" value="Genomic_DNA"/>
</dbReference>
<dbReference type="InterPro" id="IPR044285">
    <property type="entry name" value="PWP1"/>
</dbReference>
<evidence type="ECO:0000256" key="3">
    <source>
        <dbReference type="ARBA" id="ARBA00022737"/>
    </source>
</evidence>
<dbReference type="GO" id="GO:0061733">
    <property type="term" value="F:protein-lysine-acetyltransferase activity"/>
    <property type="evidence" value="ECO:0007669"/>
    <property type="project" value="UniProtKB-EC"/>
</dbReference>
<feature type="repeat" description="WD" evidence="4">
    <location>
        <begin position="276"/>
        <end position="318"/>
    </location>
</feature>
<name>A0A086KDV7_TOXGO</name>
<comment type="caution">
    <text evidence="6">The sequence shown here is derived from an EMBL/GenBank/DDBJ whole genome shotgun (WGS) entry which is preliminary data.</text>
</comment>
<evidence type="ECO:0000256" key="5">
    <source>
        <dbReference type="SAM" id="MobiDB-lite"/>
    </source>
</evidence>
<dbReference type="PRINTS" id="PR00320">
    <property type="entry name" value="GPROTEINBRPT"/>
</dbReference>
<dbReference type="PANTHER" id="PTHR14091:SF0">
    <property type="entry name" value="PERIODIC TRYPTOPHAN PROTEIN 1 HOMOLOG"/>
    <property type="match status" value="1"/>
</dbReference>
<organism evidence="6 7">
    <name type="scientific">Toxoplasma gondii GAB2-2007-GAL-DOM2</name>
    <dbReference type="NCBI Taxonomy" id="1130820"/>
    <lineage>
        <taxon>Eukaryota</taxon>
        <taxon>Sar</taxon>
        <taxon>Alveolata</taxon>
        <taxon>Apicomplexa</taxon>
        <taxon>Conoidasida</taxon>
        <taxon>Coccidia</taxon>
        <taxon>Eucoccidiorida</taxon>
        <taxon>Eimeriorina</taxon>
        <taxon>Sarcocystidae</taxon>
        <taxon>Toxoplasma</taxon>
    </lineage>
</organism>
<evidence type="ECO:0000256" key="4">
    <source>
        <dbReference type="PROSITE-ProRule" id="PRU00221"/>
    </source>
</evidence>
<dbReference type="InterPro" id="IPR001680">
    <property type="entry name" value="WD40_rpt"/>
</dbReference>
<dbReference type="GO" id="GO:0005634">
    <property type="term" value="C:nucleus"/>
    <property type="evidence" value="ECO:0007669"/>
    <property type="project" value="TreeGrafter"/>
</dbReference>
<keyword evidence="2 4" id="KW-0853">WD repeat</keyword>
<dbReference type="InterPro" id="IPR036322">
    <property type="entry name" value="WD40_repeat_dom_sf"/>
</dbReference>
<feature type="compositionally biased region" description="Acidic residues" evidence="5">
    <location>
        <begin position="70"/>
        <end position="90"/>
    </location>
</feature>
<dbReference type="VEuPathDB" id="ToxoDB:TGDOM2_289550"/>
<dbReference type="InterPro" id="IPR015943">
    <property type="entry name" value="WD40/YVTN_repeat-like_dom_sf"/>
</dbReference>
<feature type="repeat" description="WD" evidence="4">
    <location>
        <begin position="419"/>
        <end position="452"/>
    </location>
</feature>
<dbReference type="GO" id="GO:0006364">
    <property type="term" value="P:rRNA processing"/>
    <property type="evidence" value="ECO:0007669"/>
    <property type="project" value="InterPro"/>
</dbReference>
<feature type="compositionally biased region" description="Basic residues" evidence="5">
    <location>
        <begin position="244"/>
        <end position="256"/>
    </location>
</feature>
<dbReference type="OrthoDB" id="270624at2759"/>
<dbReference type="InterPro" id="IPR019775">
    <property type="entry name" value="WD40_repeat_CS"/>
</dbReference>
<proteinExistence type="predicted"/>
<dbReference type="InterPro" id="IPR020472">
    <property type="entry name" value="WD40_PAC1"/>
</dbReference>
<feature type="region of interest" description="Disordered" evidence="5">
    <location>
        <begin position="35"/>
        <end position="112"/>
    </location>
</feature>
<dbReference type="PANTHER" id="PTHR14091">
    <property type="entry name" value="PERIODIC TRYPTOPHAN PROTEIN 1"/>
    <property type="match status" value="1"/>
</dbReference>
<feature type="compositionally biased region" description="Basic and acidic residues" evidence="5">
    <location>
        <begin position="35"/>
        <end position="69"/>
    </location>
</feature>
<dbReference type="PROSITE" id="PS50082">
    <property type="entry name" value="WD_REPEATS_2"/>
    <property type="match status" value="2"/>
</dbReference>
<feature type="compositionally biased region" description="Polar residues" evidence="5">
    <location>
        <begin position="258"/>
        <end position="273"/>
    </location>
</feature>
<dbReference type="PROSITE" id="PS00678">
    <property type="entry name" value="WD_REPEATS_1"/>
    <property type="match status" value="1"/>
</dbReference>
<dbReference type="PROSITE" id="PS50294">
    <property type="entry name" value="WD_REPEATS_REGION"/>
    <property type="match status" value="1"/>
</dbReference>
<dbReference type="SUPFAM" id="SSF50978">
    <property type="entry name" value="WD40 repeat-like"/>
    <property type="match status" value="1"/>
</dbReference>
<keyword evidence="3" id="KW-0677">Repeat</keyword>
<accession>A0A086KDV7</accession>
<evidence type="ECO:0000256" key="2">
    <source>
        <dbReference type="ARBA" id="ARBA00022574"/>
    </source>
</evidence>
<dbReference type="AlphaFoldDB" id="A0A086KDV7"/>
<dbReference type="EC" id="2.3.1.48" evidence="6"/>
<keyword evidence="1" id="KW-0597">Phosphoprotein</keyword>
<gene>
    <name evidence="6" type="ORF">TGDOM2_289550</name>
</gene>